<protein>
    <submittedName>
        <fullName evidence="2">Uncharacterized protein</fullName>
    </submittedName>
</protein>
<name>A0A8J5MWJ1_HOMAM</name>
<keyword evidence="3" id="KW-1185">Reference proteome</keyword>
<dbReference type="Proteomes" id="UP000747542">
    <property type="component" value="Unassembled WGS sequence"/>
</dbReference>
<dbReference type="EMBL" id="JAHLQT010023139">
    <property type="protein sequence ID" value="KAG7165892.1"/>
    <property type="molecule type" value="Genomic_DNA"/>
</dbReference>
<organism evidence="2 3">
    <name type="scientific">Homarus americanus</name>
    <name type="common">American lobster</name>
    <dbReference type="NCBI Taxonomy" id="6706"/>
    <lineage>
        <taxon>Eukaryota</taxon>
        <taxon>Metazoa</taxon>
        <taxon>Ecdysozoa</taxon>
        <taxon>Arthropoda</taxon>
        <taxon>Crustacea</taxon>
        <taxon>Multicrustacea</taxon>
        <taxon>Malacostraca</taxon>
        <taxon>Eumalacostraca</taxon>
        <taxon>Eucarida</taxon>
        <taxon>Decapoda</taxon>
        <taxon>Pleocyemata</taxon>
        <taxon>Astacidea</taxon>
        <taxon>Nephropoidea</taxon>
        <taxon>Nephropidae</taxon>
        <taxon>Homarus</taxon>
    </lineage>
</organism>
<evidence type="ECO:0000313" key="3">
    <source>
        <dbReference type="Proteomes" id="UP000747542"/>
    </source>
</evidence>
<reference evidence="2" key="1">
    <citation type="journal article" date="2021" name="Sci. Adv.">
        <title>The American lobster genome reveals insights on longevity, neural, and immune adaptations.</title>
        <authorList>
            <person name="Polinski J.M."/>
            <person name="Zimin A.V."/>
            <person name="Clark K.F."/>
            <person name="Kohn A.B."/>
            <person name="Sadowski N."/>
            <person name="Timp W."/>
            <person name="Ptitsyn A."/>
            <person name="Khanna P."/>
            <person name="Romanova D.Y."/>
            <person name="Williams P."/>
            <person name="Greenwood S.J."/>
            <person name="Moroz L.L."/>
            <person name="Walt D.R."/>
            <person name="Bodnar A.G."/>
        </authorList>
    </citation>
    <scope>NUCLEOTIDE SEQUENCE</scope>
    <source>
        <strain evidence="2">GMGI-L3</strain>
    </source>
</reference>
<feature type="region of interest" description="Disordered" evidence="1">
    <location>
        <begin position="63"/>
        <end position="85"/>
    </location>
</feature>
<feature type="region of interest" description="Disordered" evidence="1">
    <location>
        <begin position="23"/>
        <end position="47"/>
    </location>
</feature>
<evidence type="ECO:0000256" key="1">
    <source>
        <dbReference type="SAM" id="MobiDB-lite"/>
    </source>
</evidence>
<comment type="caution">
    <text evidence="2">The sequence shown here is derived from an EMBL/GenBank/DDBJ whole genome shotgun (WGS) entry which is preliminary data.</text>
</comment>
<evidence type="ECO:0000313" key="2">
    <source>
        <dbReference type="EMBL" id="KAG7165892.1"/>
    </source>
</evidence>
<dbReference type="AlphaFoldDB" id="A0A8J5MWJ1"/>
<sequence length="178" mass="19910">MLQMSEIWTSLIQVPQKSEMWHLQPKPQDRNVYSKTQGRNHHDSQVPKLWKETSRLEHIMPREETADESCNGKNSTTKHNRSTSEHIRMGSIATENSQPNTHPAPTVKGFLPCTSPTRLQDKIEDTGTKSVHAGNHDKSVGSTTAASELYNSKSTEHSSIGGTPYCLGHCNTLRRPPN</sequence>
<accession>A0A8J5MWJ1</accession>
<proteinExistence type="predicted"/>
<gene>
    <name evidence="2" type="ORF">Hamer_G011791</name>
</gene>